<dbReference type="PANTHER" id="PTHR43179">
    <property type="entry name" value="RHAMNOSYLTRANSFERASE WBBL"/>
    <property type="match status" value="1"/>
</dbReference>
<evidence type="ECO:0000259" key="1">
    <source>
        <dbReference type="Pfam" id="PF00535"/>
    </source>
</evidence>
<keyword evidence="2" id="KW-0808">Transferase</keyword>
<dbReference type="PANTHER" id="PTHR43179:SF7">
    <property type="entry name" value="RHAMNOSYLTRANSFERASE WBBL"/>
    <property type="match status" value="1"/>
</dbReference>
<dbReference type="GO" id="GO:0016740">
    <property type="term" value="F:transferase activity"/>
    <property type="evidence" value="ECO:0007669"/>
    <property type="project" value="UniProtKB-KW"/>
</dbReference>
<proteinExistence type="predicted"/>
<dbReference type="Gene3D" id="3.40.50.150">
    <property type="entry name" value="Vaccinia Virus protein VP39"/>
    <property type="match status" value="1"/>
</dbReference>
<dbReference type="CDD" id="cd02440">
    <property type="entry name" value="AdoMet_MTases"/>
    <property type="match status" value="1"/>
</dbReference>
<dbReference type="Gene3D" id="3.90.550.10">
    <property type="entry name" value="Spore Coat Polysaccharide Biosynthesis Protein SpsA, Chain A"/>
    <property type="match status" value="1"/>
</dbReference>
<sequence length="572" mass="63967">MKTSIIILTYNQLEYTRQCIESIRTYTAAGGYELIIVDAGSTDGTVDWLTQQEDLQVLYNERKVGFIQGYNQGMRQAAGDQVLLLRNDAVVTVNWLTNLLECLYSSAAVGAVGPMTNQGGNGQAAAANYQNLTEMQVFAQFYNQVMSRDWEERLKLLDFCLLIKKEVVDKVGYFDETLSPLGFEDDDYSFRIRLAGYKLLLSKNTFIHTAGSIPFVAAAENRAKFMAKWGFDPTYSSLIRHDIISLMDKPHDQPIKVLDIGCACGGTLLQIKNIYPQADTSGIEFNEQAAASASLFADVIAADVEQTCLPYPQENFDYIILADVLEHLKDPWQALANLRPYLKADGQILASIPNVTHFTVLRSLLQGNWHYVEAGILDRTHLRFFTLPEIVKLFNQAQYGIIQYLPLRIYESAADQAFIQQLAAVSKNPQLSEQVRAYQYLVKAVKAPAAGVLTPHPVMELQKLIFLLRRIEQNIQPEENLQVLFSYLDNRHASPDQIVQAALIGLTNPGESLLKLTFGCIKHGYRQYAQTILDLAHAISPGSMNTGLQCLRDILKGANPAGRNKTEVNHES</sequence>
<dbReference type="SUPFAM" id="SSF53335">
    <property type="entry name" value="S-adenosyl-L-methionine-dependent methyltransferases"/>
    <property type="match status" value="1"/>
</dbReference>
<dbReference type="RefSeq" id="WP_092072182.1">
    <property type="nucleotide sequence ID" value="NZ_FNHB01000004.1"/>
</dbReference>
<evidence type="ECO:0000313" key="2">
    <source>
        <dbReference type="EMBL" id="SDM38044.1"/>
    </source>
</evidence>
<dbReference type="Pfam" id="PF00535">
    <property type="entry name" value="Glycos_transf_2"/>
    <property type="match status" value="1"/>
</dbReference>
<dbReference type="Proteomes" id="UP000214880">
    <property type="component" value="Unassembled WGS sequence"/>
</dbReference>
<dbReference type="InterPro" id="IPR029063">
    <property type="entry name" value="SAM-dependent_MTases_sf"/>
</dbReference>
<gene>
    <name evidence="2" type="ORF">SAMN04488502_10494</name>
</gene>
<dbReference type="STRING" id="146817.SAMN04488502_10494"/>
<dbReference type="SUPFAM" id="SSF53448">
    <property type="entry name" value="Nucleotide-diphospho-sugar transferases"/>
    <property type="match status" value="1"/>
</dbReference>
<organism evidence="2 3">
    <name type="scientific">Dendrosporobacter quercicolus</name>
    <dbReference type="NCBI Taxonomy" id="146817"/>
    <lineage>
        <taxon>Bacteria</taxon>
        <taxon>Bacillati</taxon>
        <taxon>Bacillota</taxon>
        <taxon>Negativicutes</taxon>
        <taxon>Selenomonadales</taxon>
        <taxon>Sporomusaceae</taxon>
        <taxon>Dendrosporobacter</taxon>
    </lineage>
</organism>
<dbReference type="OrthoDB" id="9771846at2"/>
<protein>
    <submittedName>
        <fullName evidence="2">Glycosyltransferase, GT2 family</fullName>
    </submittedName>
</protein>
<dbReference type="InterPro" id="IPR029044">
    <property type="entry name" value="Nucleotide-diphossugar_trans"/>
</dbReference>
<accession>A0A1G9SRP6</accession>
<keyword evidence="3" id="KW-1185">Reference proteome</keyword>
<dbReference type="InterPro" id="IPR001173">
    <property type="entry name" value="Glyco_trans_2-like"/>
</dbReference>
<name>A0A1G9SRP6_9FIRM</name>
<reference evidence="2 3" key="1">
    <citation type="submission" date="2016-10" db="EMBL/GenBank/DDBJ databases">
        <authorList>
            <person name="de Groot N.N."/>
        </authorList>
    </citation>
    <scope>NUCLEOTIDE SEQUENCE [LARGE SCALE GENOMIC DNA]</scope>
    <source>
        <strain evidence="2 3">DSM 1736</strain>
    </source>
</reference>
<dbReference type="AlphaFoldDB" id="A0A1G9SRP6"/>
<evidence type="ECO:0000313" key="3">
    <source>
        <dbReference type="Proteomes" id="UP000214880"/>
    </source>
</evidence>
<dbReference type="Pfam" id="PF13489">
    <property type="entry name" value="Methyltransf_23"/>
    <property type="match status" value="1"/>
</dbReference>
<dbReference type="EMBL" id="FNHB01000004">
    <property type="protein sequence ID" value="SDM38044.1"/>
    <property type="molecule type" value="Genomic_DNA"/>
</dbReference>
<feature type="domain" description="Glycosyltransferase 2-like" evidence="1">
    <location>
        <begin position="4"/>
        <end position="131"/>
    </location>
</feature>
<dbReference type="CDD" id="cd04186">
    <property type="entry name" value="GT_2_like_c"/>
    <property type="match status" value="1"/>
</dbReference>